<gene>
    <name evidence="6" type="ORF">Vafri_15878</name>
</gene>
<feature type="region of interest" description="Disordered" evidence="4">
    <location>
        <begin position="380"/>
        <end position="463"/>
    </location>
</feature>
<feature type="region of interest" description="Disordered" evidence="4">
    <location>
        <begin position="104"/>
        <end position="127"/>
    </location>
</feature>
<dbReference type="Proteomes" id="UP000747399">
    <property type="component" value="Unassembled WGS sequence"/>
</dbReference>
<protein>
    <recommendedName>
        <fullName evidence="5">BTB domain-containing protein</fullName>
    </recommendedName>
</protein>
<dbReference type="Gene3D" id="1.25.40.420">
    <property type="match status" value="1"/>
</dbReference>
<feature type="compositionally biased region" description="Low complexity" evidence="4">
    <location>
        <begin position="107"/>
        <end position="117"/>
    </location>
</feature>
<accession>A0A8J4BHK5</accession>
<sequence length="1104" mass="112642">MDRPHATLHLGGRLSVSTFNGRAGAPASFDPSVVGHGAPSATTKMTHAKEYGALFSDGFLKHLKNGDLADVVVEVVTEATYPSTTPVRSPPPPIASDIRQASVTTFNNNNNDSDSSASPPPLSSATCSPRRNHSCFSPFASTLNSTHTTTISLGEYRLHSLLLARASAFFSVALIQANFADSAARRIRLTLDPAAAPAWPTLVDYFYTDRVRLDGVNALPLLALARQLMVSELDAYCTDYVSGILCAGNCLAHLRASVRFAFHDLHAECAALAAQSFPVLHSSDLSGLPPASLLEILTHPALQVHCELQVVEAITHYLTTTAVDAEAQRALCSQIRFPYLDNATITRLAIQPSVILAAAAGGRQLSSDGAIEANDAPSVPAAVSAGSGCGDAPSTRMTVTNGNVPTGISGGPAEGGGDAPAPSSQLGVLATEPAALTHGTPPPPPSVPAAIGDGASGSSSSTLGTDSAALIGLPTAAAVAGGSSDTSAAVAAAAAMTSECEVGLFSASSSSCSSSSSSSGGAADPSSSYVSPPGGQTHLRHRHEQGGDTDIGAAATEVSGDHDGLSYGAVHQHHPLMPREMVLEGALARLAAMEFCNYLPAPQAQTGVTVLEHLQNSYHHSLTAAAAAAAGSGGGAASQHLSNLAYLHPYQQLQNGNGGGRRQLAVFRSHGALQPAPPAAPQHYGGDGGGVGPLARGLANNLYYNHPAAAAAVAAAASGPHHHHHQLQPQRLAHRGQRAPQGQTGRGGHVYGGGGGGGGGGAAASAHNESDPQGGIAGMDSAAAFAALCLPPPRSSYCCNVVHGLPGGCAWVDVVLEALWEHLVPYIKIQVSGCGEGNPRHVISYDPDCFFETQDSVEPLPWIEVQLPHNVHMLQLQRYTFLHGHRRCGYYRARNFKTQIAVRPASEIRDPVAPAAVTEGGASTGGGGAAAAAATMAAAQRVQGERAQGHQTASSGGSSAAASLPAACRYVDLTTRMAEQFDVNVLAGANTLGPWRVLRIQATGAQEDGVHRLCMRGLRMYGIARVDLMQQAGGFVVQPHWILNARVDPVGGGGGTTVVGSSSGAGAAVYGYGGGAAAGPTGSGASNLNGSGNGQQWAGWNHAA</sequence>
<organism evidence="6 7">
    <name type="scientific">Volvox africanus</name>
    <dbReference type="NCBI Taxonomy" id="51714"/>
    <lineage>
        <taxon>Eukaryota</taxon>
        <taxon>Viridiplantae</taxon>
        <taxon>Chlorophyta</taxon>
        <taxon>core chlorophytes</taxon>
        <taxon>Chlorophyceae</taxon>
        <taxon>CS clade</taxon>
        <taxon>Chlamydomonadales</taxon>
        <taxon>Volvocaceae</taxon>
        <taxon>Volvox</taxon>
    </lineage>
</organism>
<comment type="pathway">
    <text evidence="1">Protein modification; protein ubiquitination.</text>
</comment>
<evidence type="ECO:0000256" key="3">
    <source>
        <dbReference type="ARBA" id="ARBA00022737"/>
    </source>
</evidence>
<feature type="region of interest" description="Disordered" evidence="4">
    <location>
        <begin position="714"/>
        <end position="775"/>
    </location>
</feature>
<feature type="domain" description="BTB" evidence="5">
    <location>
        <begin position="145"/>
        <end position="215"/>
    </location>
</feature>
<reference evidence="6" key="1">
    <citation type="journal article" date="2021" name="Proc. Natl. Acad. Sci. U.S.A.">
        <title>Three genomes in the algal genus Volvox reveal the fate of a haploid sex-determining region after a transition to homothallism.</title>
        <authorList>
            <person name="Yamamoto K."/>
            <person name="Hamaji T."/>
            <person name="Kawai-Toyooka H."/>
            <person name="Matsuzaki R."/>
            <person name="Takahashi F."/>
            <person name="Nishimura Y."/>
            <person name="Kawachi M."/>
            <person name="Noguchi H."/>
            <person name="Minakuchi Y."/>
            <person name="Umen J.G."/>
            <person name="Toyoda A."/>
            <person name="Nozaki H."/>
        </authorList>
    </citation>
    <scope>NUCLEOTIDE SEQUENCE</scope>
    <source>
        <strain evidence="6">NIES-3780</strain>
    </source>
</reference>
<evidence type="ECO:0000313" key="6">
    <source>
        <dbReference type="EMBL" id="GIL61429.1"/>
    </source>
</evidence>
<feature type="compositionally biased region" description="Polar residues" evidence="4">
    <location>
        <begin position="395"/>
        <end position="406"/>
    </location>
</feature>
<dbReference type="InterPro" id="IPR000210">
    <property type="entry name" value="BTB/POZ_dom"/>
</dbReference>
<feature type="compositionally biased region" description="Basic residues" evidence="4">
    <location>
        <begin position="720"/>
        <end position="737"/>
    </location>
</feature>
<feature type="compositionally biased region" description="Low complexity" evidence="4">
    <location>
        <begin position="511"/>
        <end position="528"/>
    </location>
</feature>
<dbReference type="InterPro" id="IPR011705">
    <property type="entry name" value="BACK"/>
</dbReference>
<evidence type="ECO:0000256" key="2">
    <source>
        <dbReference type="ARBA" id="ARBA00022441"/>
    </source>
</evidence>
<dbReference type="SMART" id="SM00225">
    <property type="entry name" value="BTB"/>
    <property type="match status" value="1"/>
</dbReference>
<proteinExistence type="predicted"/>
<evidence type="ECO:0000259" key="5">
    <source>
        <dbReference type="PROSITE" id="PS50097"/>
    </source>
</evidence>
<name>A0A8J4BHK5_9CHLO</name>
<feature type="region of interest" description="Disordered" evidence="4">
    <location>
        <begin position="511"/>
        <end position="564"/>
    </location>
</feature>
<dbReference type="AlphaFoldDB" id="A0A8J4BHK5"/>
<dbReference type="SMART" id="SM00875">
    <property type="entry name" value="BACK"/>
    <property type="match status" value="1"/>
</dbReference>
<dbReference type="Pfam" id="PF00651">
    <property type="entry name" value="BTB"/>
    <property type="match status" value="1"/>
</dbReference>
<evidence type="ECO:0000256" key="4">
    <source>
        <dbReference type="SAM" id="MobiDB-lite"/>
    </source>
</evidence>
<dbReference type="PROSITE" id="PS50097">
    <property type="entry name" value="BTB"/>
    <property type="match status" value="1"/>
</dbReference>
<dbReference type="SUPFAM" id="SSF54695">
    <property type="entry name" value="POZ domain"/>
    <property type="match status" value="1"/>
</dbReference>
<keyword evidence="3" id="KW-0677">Repeat</keyword>
<evidence type="ECO:0000256" key="1">
    <source>
        <dbReference type="ARBA" id="ARBA00004906"/>
    </source>
</evidence>
<dbReference type="InterPro" id="IPR011333">
    <property type="entry name" value="SKP1/BTB/POZ_sf"/>
</dbReference>
<dbReference type="EMBL" id="BNCO01000045">
    <property type="protein sequence ID" value="GIL61429.1"/>
    <property type="molecule type" value="Genomic_DNA"/>
</dbReference>
<keyword evidence="2" id="KW-0880">Kelch repeat</keyword>
<dbReference type="PANTHER" id="PTHR24412">
    <property type="entry name" value="KELCH PROTEIN"/>
    <property type="match status" value="1"/>
</dbReference>
<dbReference type="Pfam" id="PF07707">
    <property type="entry name" value="BACK"/>
    <property type="match status" value="1"/>
</dbReference>
<keyword evidence="7" id="KW-1185">Reference proteome</keyword>
<comment type="caution">
    <text evidence="6">The sequence shown here is derived from an EMBL/GenBank/DDBJ whole genome shotgun (WGS) entry which is preliminary data.</text>
</comment>
<dbReference type="Gene3D" id="3.30.710.10">
    <property type="entry name" value="Potassium Channel Kv1.1, Chain A"/>
    <property type="match status" value="1"/>
</dbReference>
<feature type="compositionally biased region" description="Low complexity" evidence="4">
    <location>
        <begin position="448"/>
        <end position="463"/>
    </location>
</feature>
<feature type="compositionally biased region" description="Gly residues" evidence="4">
    <location>
        <begin position="408"/>
        <end position="418"/>
    </location>
</feature>
<feature type="compositionally biased region" description="Gly residues" evidence="4">
    <location>
        <begin position="744"/>
        <end position="762"/>
    </location>
</feature>
<dbReference type="PANTHER" id="PTHR24412:SF489">
    <property type="entry name" value="RING FINGER DOMAIN AND KELCH REPEAT-CONTAINING PROTEIN DDB_G0271372"/>
    <property type="match status" value="1"/>
</dbReference>
<evidence type="ECO:0000313" key="7">
    <source>
        <dbReference type="Proteomes" id="UP000747399"/>
    </source>
</evidence>